<proteinExistence type="predicted"/>
<evidence type="ECO:0008006" key="4">
    <source>
        <dbReference type="Google" id="ProtNLM"/>
    </source>
</evidence>
<protein>
    <recommendedName>
        <fullName evidence="4">Polysaccharide chain length determinant N-terminal domain-containing protein</fullName>
    </recommendedName>
</protein>
<evidence type="ECO:0000313" key="2">
    <source>
        <dbReference type="EMBL" id="MDI3320257.1"/>
    </source>
</evidence>
<gene>
    <name evidence="2" type="ORF">QJ048_10765</name>
</gene>
<name>A0ABT6RCG2_9BACT</name>
<evidence type="ECO:0000313" key="3">
    <source>
        <dbReference type="Proteomes" id="UP001226434"/>
    </source>
</evidence>
<keyword evidence="1" id="KW-0812">Transmembrane</keyword>
<organism evidence="2 3">
    <name type="scientific">Pinibacter soli</name>
    <dbReference type="NCBI Taxonomy" id="3044211"/>
    <lineage>
        <taxon>Bacteria</taxon>
        <taxon>Pseudomonadati</taxon>
        <taxon>Bacteroidota</taxon>
        <taxon>Chitinophagia</taxon>
        <taxon>Chitinophagales</taxon>
        <taxon>Chitinophagaceae</taxon>
        <taxon>Pinibacter</taxon>
    </lineage>
</organism>
<comment type="caution">
    <text evidence="2">The sequence shown here is derived from an EMBL/GenBank/DDBJ whole genome shotgun (WGS) entry which is preliminary data.</text>
</comment>
<keyword evidence="3" id="KW-1185">Reference proteome</keyword>
<keyword evidence="1" id="KW-1133">Transmembrane helix</keyword>
<dbReference type="Proteomes" id="UP001226434">
    <property type="component" value="Unassembled WGS sequence"/>
</dbReference>
<accession>A0ABT6RCG2</accession>
<dbReference type="RefSeq" id="WP_282334354.1">
    <property type="nucleotide sequence ID" value="NZ_JASBRG010000006.1"/>
</dbReference>
<feature type="transmembrane region" description="Helical" evidence="1">
    <location>
        <begin position="220"/>
        <end position="246"/>
    </location>
</feature>
<keyword evidence="1" id="KW-0472">Membrane</keyword>
<reference evidence="2 3" key="1">
    <citation type="submission" date="2023-05" db="EMBL/GenBank/DDBJ databases">
        <title>Genome sequence of Pinibacter sp. MAH-24.</title>
        <authorList>
            <person name="Huq M.A."/>
        </authorList>
    </citation>
    <scope>NUCLEOTIDE SEQUENCE [LARGE SCALE GENOMIC DNA]</scope>
    <source>
        <strain evidence="2 3">MAH-24</strain>
    </source>
</reference>
<sequence length="259" mass="28922">MISVLIGTGISYFFWVYREKNSVKGVQMLVVNNIMPKYVYGQIIDNLNTIMAAHRPDQISKELKVDSSVAENIVSVKALSMQGEPLWKDPSPKTDEVFKIIAQVKNTRIKDTLQSALLNYMNSSVYLARVQQTKMEIASQRISSFDKDIATLDSLKKTFLKRATQPGRMGDSIGIVDLFVKADLLLDKKDSYSEYIKTKYQPLMLIDGFKGGAPLTQEPYLLPLLIKSVLSGLLAGILCCLIIALVKAGKNYLNTSMNQ</sequence>
<dbReference type="EMBL" id="JASBRG010000006">
    <property type="protein sequence ID" value="MDI3320257.1"/>
    <property type="molecule type" value="Genomic_DNA"/>
</dbReference>
<evidence type="ECO:0000256" key="1">
    <source>
        <dbReference type="SAM" id="Phobius"/>
    </source>
</evidence>